<organism evidence="2 3">
    <name type="scientific">Rhizorhabdus histidinilytica</name>
    <dbReference type="NCBI Taxonomy" id="439228"/>
    <lineage>
        <taxon>Bacteria</taxon>
        <taxon>Pseudomonadati</taxon>
        <taxon>Pseudomonadota</taxon>
        <taxon>Alphaproteobacteria</taxon>
        <taxon>Sphingomonadales</taxon>
        <taxon>Sphingomonadaceae</taxon>
        <taxon>Rhizorhabdus</taxon>
    </lineage>
</organism>
<keyword evidence="2" id="KW-0032">Aminotransferase</keyword>
<dbReference type="Gene3D" id="3.30.470.10">
    <property type="match status" value="1"/>
</dbReference>
<evidence type="ECO:0000256" key="1">
    <source>
        <dbReference type="ARBA" id="ARBA00014472"/>
    </source>
</evidence>
<dbReference type="EMBL" id="FUYM01000002">
    <property type="protein sequence ID" value="SKB35577.1"/>
    <property type="molecule type" value="Genomic_DNA"/>
</dbReference>
<keyword evidence="2" id="KW-0808">Transferase</keyword>
<dbReference type="Pfam" id="PF01063">
    <property type="entry name" value="Aminotran_4"/>
    <property type="match status" value="1"/>
</dbReference>
<dbReference type="Gene3D" id="3.20.10.10">
    <property type="entry name" value="D-amino Acid Aminotransferase, subunit A, domain 2"/>
    <property type="match status" value="1"/>
</dbReference>
<name>A0A1T5ALA0_9SPHN</name>
<dbReference type="GO" id="GO:0008483">
    <property type="term" value="F:transaminase activity"/>
    <property type="evidence" value="ECO:0007669"/>
    <property type="project" value="UniProtKB-KW"/>
</dbReference>
<dbReference type="AlphaFoldDB" id="A0A1T5ALA0"/>
<dbReference type="InterPro" id="IPR043132">
    <property type="entry name" value="BCAT-like_C"/>
</dbReference>
<evidence type="ECO:0000313" key="2">
    <source>
        <dbReference type="EMBL" id="SKB35577.1"/>
    </source>
</evidence>
<evidence type="ECO:0000313" key="3">
    <source>
        <dbReference type="Proteomes" id="UP000189818"/>
    </source>
</evidence>
<dbReference type="STRING" id="439228.SAMN06295920_10258"/>
<dbReference type="OrthoDB" id="9803598at2"/>
<dbReference type="SUPFAM" id="SSF56752">
    <property type="entry name" value="D-aminoacid aminotransferase-like PLP-dependent enzymes"/>
    <property type="match status" value="1"/>
</dbReference>
<dbReference type="InterPro" id="IPR001544">
    <property type="entry name" value="Aminotrans_IV"/>
</dbReference>
<sequence length="207" mass="22344">MTTGSFDLIETMRFEALDGFVELERHLSRMKASADALGFAFNRHDCRNDLQASTFRLTSDARVRLMLAPSGALAIEVRALPERPAEPVDVALAALPVAASDPRLLHKTSDRSFLDDARRRAGTFEVLFVTPEGLLTEGSFTSIFVPRDGRLVTPRGGSLLPGILRGRLIDEGEAVEGDLRPGDLDGGFFIGNSLRGLIAARPAAARG</sequence>
<dbReference type="Proteomes" id="UP000189818">
    <property type="component" value="Unassembled WGS sequence"/>
</dbReference>
<dbReference type="RefSeq" id="WP_079646779.1">
    <property type="nucleotide sequence ID" value="NZ_FUYM01000002.1"/>
</dbReference>
<keyword evidence="3" id="KW-1185">Reference proteome</keyword>
<proteinExistence type="predicted"/>
<keyword evidence="2" id="KW-0456">Lyase</keyword>
<dbReference type="GO" id="GO:0016829">
    <property type="term" value="F:lyase activity"/>
    <property type="evidence" value="ECO:0007669"/>
    <property type="project" value="UniProtKB-KW"/>
</dbReference>
<dbReference type="InterPro" id="IPR043131">
    <property type="entry name" value="BCAT-like_N"/>
</dbReference>
<accession>A0A1T5ALA0</accession>
<protein>
    <recommendedName>
        <fullName evidence="1">Probable branched-chain-amino-acid aminotransferase</fullName>
    </recommendedName>
</protein>
<reference evidence="3" key="1">
    <citation type="submission" date="2017-02" db="EMBL/GenBank/DDBJ databases">
        <authorList>
            <person name="Varghese N."/>
            <person name="Submissions S."/>
        </authorList>
    </citation>
    <scope>NUCLEOTIDE SEQUENCE [LARGE SCALE GENOMIC DNA]</scope>
    <source>
        <strain evidence="3">UM2</strain>
    </source>
</reference>
<gene>
    <name evidence="2" type="ORF">SAMN06295920_10258</name>
</gene>
<dbReference type="InterPro" id="IPR036038">
    <property type="entry name" value="Aminotransferase-like"/>
</dbReference>